<dbReference type="GO" id="GO:0005634">
    <property type="term" value="C:nucleus"/>
    <property type="evidence" value="ECO:0007669"/>
    <property type="project" value="UniProtKB-SubCell"/>
</dbReference>
<comment type="subunit">
    <text evidence="5">Interacts with the MHF histone-fold complex to form the FANCM-MHF complex.</text>
</comment>
<feature type="domain" description="Helicase C-terminal" evidence="7">
    <location>
        <begin position="62"/>
        <end position="225"/>
    </location>
</feature>
<keyword evidence="2" id="KW-0378">Hydrolase</keyword>
<dbReference type="AlphaFoldDB" id="A0A5C3NJ43"/>
<dbReference type="GO" id="GO:0036297">
    <property type="term" value="P:interstrand cross-link repair"/>
    <property type="evidence" value="ECO:0007669"/>
    <property type="project" value="TreeGrafter"/>
</dbReference>
<dbReference type="GO" id="GO:0000400">
    <property type="term" value="F:four-way junction DNA binding"/>
    <property type="evidence" value="ECO:0007669"/>
    <property type="project" value="TreeGrafter"/>
</dbReference>
<keyword evidence="1" id="KW-0547">Nucleotide-binding</keyword>
<protein>
    <recommendedName>
        <fullName evidence="5">ATP-dependent DNA helicase</fullName>
        <ecNumber evidence="5">3.6.4.12</ecNumber>
    </recommendedName>
</protein>
<dbReference type="PROSITE" id="PS51194">
    <property type="entry name" value="HELICASE_CTER"/>
    <property type="match status" value="1"/>
</dbReference>
<dbReference type="GO" id="GO:0005524">
    <property type="term" value="F:ATP binding"/>
    <property type="evidence" value="ECO:0007669"/>
    <property type="project" value="UniProtKB-UniRule"/>
</dbReference>
<evidence type="ECO:0000256" key="3">
    <source>
        <dbReference type="ARBA" id="ARBA00022806"/>
    </source>
</evidence>
<dbReference type="Gene3D" id="3.40.50.300">
    <property type="entry name" value="P-loop containing nucleotide triphosphate hydrolases"/>
    <property type="match status" value="1"/>
</dbReference>
<feature type="compositionally biased region" description="Low complexity" evidence="6">
    <location>
        <begin position="330"/>
        <end position="343"/>
    </location>
</feature>
<feature type="compositionally biased region" description="Basic residues" evidence="6">
    <location>
        <begin position="344"/>
        <end position="354"/>
    </location>
</feature>
<evidence type="ECO:0000256" key="1">
    <source>
        <dbReference type="ARBA" id="ARBA00022741"/>
    </source>
</evidence>
<comment type="catalytic activity">
    <reaction evidence="5">
        <text>ATP + H2O = ADP + phosphate + H(+)</text>
        <dbReference type="Rhea" id="RHEA:13065"/>
        <dbReference type="ChEBI" id="CHEBI:15377"/>
        <dbReference type="ChEBI" id="CHEBI:15378"/>
        <dbReference type="ChEBI" id="CHEBI:30616"/>
        <dbReference type="ChEBI" id="CHEBI:43474"/>
        <dbReference type="ChEBI" id="CHEBI:456216"/>
        <dbReference type="EC" id="3.6.4.12"/>
    </reaction>
</comment>
<keyword evidence="4" id="KW-0067">ATP-binding</keyword>
<evidence type="ECO:0000256" key="5">
    <source>
        <dbReference type="RuleBase" id="RU367027"/>
    </source>
</evidence>
<evidence type="ECO:0000259" key="7">
    <source>
        <dbReference type="PROSITE" id="PS51194"/>
    </source>
</evidence>
<dbReference type="GO" id="GO:0009378">
    <property type="term" value="F:four-way junction helicase activity"/>
    <property type="evidence" value="ECO:0007669"/>
    <property type="project" value="TreeGrafter"/>
</dbReference>
<dbReference type="EC" id="3.6.4.12" evidence="5"/>
<evidence type="ECO:0000256" key="2">
    <source>
        <dbReference type="ARBA" id="ARBA00022801"/>
    </source>
</evidence>
<name>A0A5C3NJ43_9AGAM</name>
<dbReference type="InterPro" id="IPR027417">
    <property type="entry name" value="P-loop_NTPase"/>
</dbReference>
<feature type="region of interest" description="Disordered" evidence="6">
    <location>
        <begin position="330"/>
        <end position="468"/>
    </location>
</feature>
<keyword evidence="3" id="KW-0347">Helicase</keyword>
<dbReference type="GO" id="GO:0016887">
    <property type="term" value="F:ATP hydrolysis activity"/>
    <property type="evidence" value="ECO:0007669"/>
    <property type="project" value="RHEA"/>
</dbReference>
<proteinExistence type="inferred from homology"/>
<evidence type="ECO:0000313" key="9">
    <source>
        <dbReference type="Proteomes" id="UP000305948"/>
    </source>
</evidence>
<feature type="compositionally biased region" description="Low complexity" evidence="6">
    <location>
        <begin position="419"/>
        <end position="430"/>
    </location>
</feature>
<organism evidence="8 9">
    <name type="scientific">Heliocybe sulcata</name>
    <dbReference type="NCBI Taxonomy" id="5364"/>
    <lineage>
        <taxon>Eukaryota</taxon>
        <taxon>Fungi</taxon>
        <taxon>Dikarya</taxon>
        <taxon>Basidiomycota</taxon>
        <taxon>Agaricomycotina</taxon>
        <taxon>Agaricomycetes</taxon>
        <taxon>Gloeophyllales</taxon>
        <taxon>Gloeophyllaceae</taxon>
        <taxon>Heliocybe</taxon>
    </lineage>
</organism>
<feature type="compositionally biased region" description="Polar residues" evidence="6">
    <location>
        <begin position="557"/>
        <end position="572"/>
    </location>
</feature>
<comment type="similarity">
    <text evidence="5">Belongs to the DEAD box helicase family. DEAH subfamily. FANCM sub-subfamily.</text>
</comment>
<dbReference type="EMBL" id="ML213503">
    <property type="protein sequence ID" value="TFK57422.1"/>
    <property type="molecule type" value="Genomic_DNA"/>
</dbReference>
<dbReference type="SUPFAM" id="SSF52540">
    <property type="entry name" value="P-loop containing nucleoside triphosphate hydrolases"/>
    <property type="match status" value="1"/>
</dbReference>
<comment type="subcellular location">
    <subcellularLocation>
        <location evidence="5">Nucleus</location>
    </subcellularLocation>
</comment>
<dbReference type="GO" id="GO:0045003">
    <property type="term" value="P:double-strand break repair via synthesis-dependent strand annealing"/>
    <property type="evidence" value="ECO:0007669"/>
    <property type="project" value="TreeGrafter"/>
</dbReference>
<evidence type="ECO:0000256" key="6">
    <source>
        <dbReference type="SAM" id="MobiDB-lite"/>
    </source>
</evidence>
<feature type="compositionally biased region" description="Acidic residues" evidence="6">
    <location>
        <begin position="681"/>
        <end position="691"/>
    </location>
</feature>
<dbReference type="GO" id="GO:0043138">
    <property type="term" value="F:3'-5' DNA helicase activity"/>
    <property type="evidence" value="ECO:0007669"/>
    <property type="project" value="TreeGrafter"/>
</dbReference>
<dbReference type="Pfam" id="PF00271">
    <property type="entry name" value="Helicase_C"/>
    <property type="match status" value="1"/>
</dbReference>
<feature type="compositionally biased region" description="Polar residues" evidence="6">
    <location>
        <begin position="403"/>
        <end position="412"/>
    </location>
</feature>
<dbReference type="SMART" id="SM00490">
    <property type="entry name" value="HELICc"/>
    <property type="match status" value="1"/>
</dbReference>
<feature type="region of interest" description="Disordered" evidence="6">
    <location>
        <begin position="656"/>
        <end position="691"/>
    </location>
</feature>
<accession>A0A5C3NJ43</accession>
<evidence type="ECO:0000313" key="8">
    <source>
        <dbReference type="EMBL" id="TFK57422.1"/>
    </source>
</evidence>
<reference evidence="8 9" key="1">
    <citation type="journal article" date="2019" name="Nat. Ecol. Evol.">
        <title>Megaphylogeny resolves global patterns of mushroom evolution.</title>
        <authorList>
            <person name="Varga T."/>
            <person name="Krizsan K."/>
            <person name="Foldi C."/>
            <person name="Dima B."/>
            <person name="Sanchez-Garcia M."/>
            <person name="Sanchez-Ramirez S."/>
            <person name="Szollosi G.J."/>
            <person name="Szarkandi J.G."/>
            <person name="Papp V."/>
            <person name="Albert L."/>
            <person name="Andreopoulos W."/>
            <person name="Angelini C."/>
            <person name="Antonin V."/>
            <person name="Barry K.W."/>
            <person name="Bougher N.L."/>
            <person name="Buchanan P."/>
            <person name="Buyck B."/>
            <person name="Bense V."/>
            <person name="Catcheside P."/>
            <person name="Chovatia M."/>
            <person name="Cooper J."/>
            <person name="Damon W."/>
            <person name="Desjardin D."/>
            <person name="Finy P."/>
            <person name="Geml J."/>
            <person name="Haridas S."/>
            <person name="Hughes K."/>
            <person name="Justo A."/>
            <person name="Karasinski D."/>
            <person name="Kautmanova I."/>
            <person name="Kiss B."/>
            <person name="Kocsube S."/>
            <person name="Kotiranta H."/>
            <person name="LaButti K.M."/>
            <person name="Lechner B.E."/>
            <person name="Liimatainen K."/>
            <person name="Lipzen A."/>
            <person name="Lukacs Z."/>
            <person name="Mihaltcheva S."/>
            <person name="Morgado L.N."/>
            <person name="Niskanen T."/>
            <person name="Noordeloos M.E."/>
            <person name="Ohm R.A."/>
            <person name="Ortiz-Santana B."/>
            <person name="Ovrebo C."/>
            <person name="Racz N."/>
            <person name="Riley R."/>
            <person name="Savchenko A."/>
            <person name="Shiryaev A."/>
            <person name="Soop K."/>
            <person name="Spirin V."/>
            <person name="Szebenyi C."/>
            <person name="Tomsovsky M."/>
            <person name="Tulloss R.E."/>
            <person name="Uehling J."/>
            <person name="Grigoriev I.V."/>
            <person name="Vagvolgyi C."/>
            <person name="Papp T."/>
            <person name="Martin F.M."/>
            <person name="Miettinen O."/>
            <person name="Hibbett D.S."/>
            <person name="Nagy L.G."/>
        </authorList>
    </citation>
    <scope>NUCLEOTIDE SEQUENCE [LARGE SCALE GENOMIC DNA]</scope>
    <source>
        <strain evidence="8 9">OMC1185</strain>
    </source>
</reference>
<feature type="region of interest" description="Disordered" evidence="6">
    <location>
        <begin position="527"/>
        <end position="583"/>
    </location>
</feature>
<feature type="region of interest" description="Disordered" evidence="6">
    <location>
        <begin position="251"/>
        <end position="285"/>
    </location>
</feature>
<dbReference type="CDD" id="cd18801">
    <property type="entry name" value="SF2_C_FANCM_Hef"/>
    <property type="match status" value="1"/>
</dbReference>
<evidence type="ECO:0000256" key="4">
    <source>
        <dbReference type="ARBA" id="ARBA00022840"/>
    </source>
</evidence>
<dbReference type="PANTHER" id="PTHR14025">
    <property type="entry name" value="FANCONI ANEMIA GROUP M FANCM FAMILY MEMBER"/>
    <property type="match status" value="1"/>
</dbReference>
<gene>
    <name evidence="8" type="ORF">OE88DRAFT_1651133</name>
</gene>
<comment type="function">
    <text evidence="5">ATP-dependent DNA helicase involved in DNA damage repair by homologous recombination and in genome maintenance. Capable of unwinding D-loops. Plays a role in limiting crossover recombinants during mitotic DNA double-strand break (DSB) repair. Component of a FANCM-MHF complex which promotes gene conversion at blocked replication forks, probably by reversal of the stalled fork.</text>
</comment>
<dbReference type="PANTHER" id="PTHR14025:SF20">
    <property type="entry name" value="FANCONI ANEMIA GROUP M PROTEIN"/>
    <property type="match status" value="1"/>
</dbReference>
<feature type="region of interest" description="Disordered" evidence="6">
    <location>
        <begin position="738"/>
        <end position="774"/>
    </location>
</feature>
<dbReference type="Proteomes" id="UP000305948">
    <property type="component" value="Unassembled WGS sequence"/>
</dbReference>
<dbReference type="STRING" id="5364.A0A5C3NJ43"/>
<dbReference type="InterPro" id="IPR001650">
    <property type="entry name" value="Helicase_C-like"/>
</dbReference>
<sequence length="795" mass="88237">MCYNSLQDIAHGMVPDGKKGNSKQIQTSLQKHPVFQELMKELEAQYNRSFAAHPKMEKLKAIVLDHFVKAGEEPVREQDTKAMVFVSFRECVDEVVEWLNQESPMIRATKFVGQGADKQGNKGFGQKEQLEVIRKFKTGEFNVLVATSVGEEGLDIGELDMVICYDVQSTPIRMLQRIGRTGRKRDGYIHVLVAENREETNWAKAKEKYEEVQQAIVRGEQLELFGDVERLLPDDVTPQCVEMEMDIQEYVRETKERATGTKSPSKGKKRKRDDDPMRNVPGGAASGFVSVRDLIAKSAPKKRKKAVVFDEHACEDGDVDADIEGGVFAPRRTASTPAAPSSPKQKKQKLRKAKTTAEGEKKTKTRKKKKADALPLSQLSRQGEDDSDDMELERGLVMPSRPLSLQSSAQRCSSPPRPTSESPRSTLSSPNVPLADIIELDSDSDLPASTSAAVGARDQPAMTRSIPWSDPLVEDVAFIEDDGDQLNIGRDSRVSLSPPQQLQEVDAAPQDMSWLLEDDDELNMQIIDSSPSRPATGSGRMSGDDIRVSTPARRNNPDTSSISIRTSPNVQIDPSGRSMPPPPLPVRFQTVLQLSGELDFAIPEPSFAVRAPNRRRKRPAAAAEVDSSPVAALPTRLRRRDAADPCTENVPRAKYKRPKLPQDPRARNPWVEAEAVHSGEDSSEGESDDFEEVANEYDLRFLQELPETQVSPSYDQEVAYRQSMFTQAPAGVRVPAFAHRPVKQGKFGPDRPPRSRRLISSSPPRENDMPDDYAFGSFVVDDDAEISCHEGSSEL</sequence>
<keyword evidence="9" id="KW-1185">Reference proteome</keyword>
<dbReference type="OrthoDB" id="164902at2759"/>